<gene>
    <name evidence="5" type="ORF">MELLADRAFT_79565</name>
</gene>
<sequence length="380" mass="40866">MPKSKAYANPLPSNADEQRYSAKCQELRTKIREIERENQIVQLKIVRSKKNIQRLRIERSVLYDALATITTSAAQSSGLVPSSANPPATSSLPPINTNHQQAPQSTTPTPQNLDPHTSSHETLSAPIQASTTPIDDIHSVPGRGHVTSIDATNPSSSNGVNSALNSTGVNINGHTAVPQNQYPSHSGSANHYHQNQPVELLSVEPATAPVHSVAQTIPLQSRRSPNHEASPIQPPSASTGHYQQPHQAQPTYPPSNHSAPTSATSYHAPHAAYQNAHPHPTSTTHSAAGIDSNGDRHMAMPDDPRGLEDADGAGGGEGSEEEEEEGEETVEEFDQQGPREEAEDEEDAEDDEGVNENGAQHPMSHNFQEHMAMETSESTY</sequence>
<comment type="subcellular location">
    <subcellularLocation>
        <location evidence="1">Nucleus</location>
    </subcellularLocation>
</comment>
<feature type="domain" description="INO80 complex subunit F" evidence="4">
    <location>
        <begin position="20"/>
        <end position="66"/>
    </location>
</feature>
<name>F4S8Q5_MELLP</name>
<feature type="compositionally biased region" description="Acidic residues" evidence="3">
    <location>
        <begin position="318"/>
        <end position="334"/>
    </location>
</feature>
<evidence type="ECO:0000256" key="1">
    <source>
        <dbReference type="ARBA" id="ARBA00004123"/>
    </source>
</evidence>
<keyword evidence="6" id="KW-1185">Reference proteome</keyword>
<dbReference type="EMBL" id="GL883166">
    <property type="protein sequence ID" value="EGF98935.1"/>
    <property type="molecule type" value="Genomic_DNA"/>
</dbReference>
<dbReference type="InterPro" id="IPR056513">
    <property type="entry name" value="INO80F"/>
</dbReference>
<evidence type="ECO:0000313" key="5">
    <source>
        <dbReference type="EMBL" id="EGF98935.1"/>
    </source>
</evidence>
<evidence type="ECO:0000256" key="2">
    <source>
        <dbReference type="ARBA" id="ARBA00023242"/>
    </source>
</evidence>
<dbReference type="eggNOG" id="ENOG502SCA1">
    <property type="taxonomic scope" value="Eukaryota"/>
</dbReference>
<feature type="compositionally biased region" description="Basic and acidic residues" evidence="3">
    <location>
        <begin position="293"/>
        <end position="308"/>
    </location>
</feature>
<dbReference type="InParanoid" id="F4S8Q5"/>
<dbReference type="HOGENOM" id="CLU_727764_0_0_1"/>
<dbReference type="AlphaFoldDB" id="F4S8Q5"/>
<keyword evidence="2" id="KW-0539">Nucleus</keyword>
<dbReference type="VEuPathDB" id="FungiDB:MELLADRAFT_79565"/>
<feature type="compositionally biased region" description="Polar residues" evidence="3">
    <location>
        <begin position="112"/>
        <end position="133"/>
    </location>
</feature>
<dbReference type="Pfam" id="PF24245">
    <property type="entry name" value="INO80F"/>
    <property type="match status" value="1"/>
</dbReference>
<feature type="region of interest" description="Disordered" evidence="3">
    <location>
        <begin position="219"/>
        <end position="380"/>
    </location>
</feature>
<evidence type="ECO:0000256" key="3">
    <source>
        <dbReference type="SAM" id="MobiDB-lite"/>
    </source>
</evidence>
<organism evidence="6">
    <name type="scientific">Melampsora larici-populina (strain 98AG31 / pathotype 3-4-7)</name>
    <name type="common">Poplar leaf rust fungus</name>
    <dbReference type="NCBI Taxonomy" id="747676"/>
    <lineage>
        <taxon>Eukaryota</taxon>
        <taxon>Fungi</taxon>
        <taxon>Dikarya</taxon>
        <taxon>Basidiomycota</taxon>
        <taxon>Pucciniomycotina</taxon>
        <taxon>Pucciniomycetes</taxon>
        <taxon>Pucciniales</taxon>
        <taxon>Melampsoraceae</taxon>
        <taxon>Melampsora</taxon>
    </lineage>
</organism>
<dbReference type="STRING" id="747676.F4S8Q5"/>
<feature type="compositionally biased region" description="Low complexity" evidence="3">
    <location>
        <begin position="100"/>
        <end position="111"/>
    </location>
</feature>
<protein>
    <recommendedName>
        <fullName evidence="4">INO80 complex subunit F domain-containing protein</fullName>
    </recommendedName>
</protein>
<accession>F4S8Q5</accession>
<feature type="compositionally biased region" description="Polar residues" evidence="3">
    <location>
        <begin position="235"/>
        <end position="265"/>
    </location>
</feature>
<dbReference type="Proteomes" id="UP000001072">
    <property type="component" value="Unassembled WGS sequence"/>
</dbReference>
<reference evidence="6" key="1">
    <citation type="journal article" date="2011" name="Proc. Natl. Acad. Sci. U.S.A.">
        <title>Obligate biotrophy features unraveled by the genomic analysis of rust fungi.</title>
        <authorList>
            <person name="Duplessis S."/>
            <person name="Cuomo C.A."/>
            <person name="Lin Y.-C."/>
            <person name="Aerts A."/>
            <person name="Tisserant E."/>
            <person name="Veneault-Fourrey C."/>
            <person name="Joly D.L."/>
            <person name="Hacquard S."/>
            <person name="Amselem J."/>
            <person name="Cantarel B.L."/>
            <person name="Chiu R."/>
            <person name="Coutinho P.M."/>
            <person name="Feau N."/>
            <person name="Field M."/>
            <person name="Frey P."/>
            <person name="Gelhaye E."/>
            <person name="Goldberg J."/>
            <person name="Grabherr M.G."/>
            <person name="Kodira C.D."/>
            <person name="Kohler A."/>
            <person name="Kuees U."/>
            <person name="Lindquist E.A."/>
            <person name="Lucas S.M."/>
            <person name="Mago R."/>
            <person name="Mauceli E."/>
            <person name="Morin E."/>
            <person name="Murat C."/>
            <person name="Pangilinan J.L."/>
            <person name="Park R."/>
            <person name="Pearson M."/>
            <person name="Quesneville H."/>
            <person name="Rouhier N."/>
            <person name="Sakthikumar S."/>
            <person name="Salamov A.A."/>
            <person name="Schmutz J."/>
            <person name="Selles B."/>
            <person name="Shapiro H."/>
            <person name="Tanguay P."/>
            <person name="Tuskan G.A."/>
            <person name="Henrissat B."/>
            <person name="Van de Peer Y."/>
            <person name="Rouze P."/>
            <person name="Ellis J.G."/>
            <person name="Dodds P.N."/>
            <person name="Schein J.E."/>
            <person name="Zhong S."/>
            <person name="Hamelin R.C."/>
            <person name="Grigoriev I.V."/>
            <person name="Szabo L.J."/>
            <person name="Martin F."/>
        </authorList>
    </citation>
    <scope>NUCLEOTIDE SEQUENCE [LARGE SCALE GENOMIC DNA]</scope>
    <source>
        <strain evidence="6">98AG31 / pathotype 3-4-7</strain>
    </source>
</reference>
<feature type="compositionally biased region" description="Polar residues" evidence="3">
    <location>
        <begin position="149"/>
        <end position="192"/>
    </location>
</feature>
<dbReference type="RefSeq" id="XP_007417760.1">
    <property type="nucleotide sequence ID" value="XM_007417698.1"/>
</dbReference>
<dbReference type="KEGG" id="mlr:MELLADRAFT_79565"/>
<feature type="region of interest" description="Disordered" evidence="3">
    <location>
        <begin position="74"/>
        <end position="192"/>
    </location>
</feature>
<evidence type="ECO:0000313" key="6">
    <source>
        <dbReference type="Proteomes" id="UP000001072"/>
    </source>
</evidence>
<feature type="compositionally biased region" description="Acidic residues" evidence="3">
    <location>
        <begin position="341"/>
        <end position="354"/>
    </location>
</feature>
<proteinExistence type="predicted"/>
<evidence type="ECO:0000259" key="4">
    <source>
        <dbReference type="Pfam" id="PF24245"/>
    </source>
</evidence>
<dbReference type="OrthoDB" id="10070927at2759"/>
<dbReference type="GeneID" id="18933288"/>
<feature type="region of interest" description="Disordered" evidence="3">
    <location>
        <begin position="1"/>
        <end position="21"/>
    </location>
</feature>
<feature type="compositionally biased region" description="Polar residues" evidence="3">
    <location>
        <begin position="74"/>
        <end position="99"/>
    </location>
</feature>
<dbReference type="GO" id="GO:0005634">
    <property type="term" value="C:nucleus"/>
    <property type="evidence" value="ECO:0007669"/>
    <property type="project" value="UniProtKB-SubCell"/>
</dbReference>